<keyword evidence="3" id="KW-1185">Reference proteome</keyword>
<dbReference type="EMBL" id="AUWU02000002">
    <property type="protein sequence ID" value="KAH0576142.1"/>
    <property type="molecule type" value="Genomic_DNA"/>
</dbReference>
<sequence>MILQIQIYIKIVKVQLNTSGFNENTTTQWQWNHENELEIEKYNIISFVTLYGVQGYKELDPMLDNIFSFRDLQLPLFISCTCKLAYQYNSALTGEFQSHPVSTYQRKLPAFRFNIFHSILYNHIQSTFTMYQQIQIIIQQIYNIKLKNTKSPHDVAAAKSFRQISQHQLKTPHSSIQTCQPLDSNPPLRSPRFCWASPLSFALKAHPDALQLSCAGSQNEGPYNMVILHPCRYLACFVILCQSQQEMGAFSKFWIRGFQVVILMRCLDALSKLMEIQEFHRSRAARNHKFTGNEDFEAVGFKTYSVDQRKLSLLGIVDVCCWKWNNRIWTFQNSQESCQGAGRMEVNFISCDCAGHTQEDLVHFAQYKNQILLGVLVVFIYYQA</sequence>
<organism evidence="1">
    <name type="scientific">Spironucleus salmonicida</name>
    <dbReference type="NCBI Taxonomy" id="348837"/>
    <lineage>
        <taxon>Eukaryota</taxon>
        <taxon>Metamonada</taxon>
        <taxon>Diplomonadida</taxon>
        <taxon>Hexamitidae</taxon>
        <taxon>Hexamitinae</taxon>
        <taxon>Spironucleus</taxon>
    </lineage>
</organism>
<protein>
    <submittedName>
        <fullName evidence="1">Uncharacterized protein</fullName>
    </submittedName>
</protein>
<evidence type="ECO:0000313" key="3">
    <source>
        <dbReference type="Proteomes" id="UP000018208"/>
    </source>
</evidence>
<evidence type="ECO:0000313" key="2">
    <source>
        <dbReference type="EMBL" id="KAH0576142.1"/>
    </source>
</evidence>
<evidence type="ECO:0000313" key="1">
    <source>
        <dbReference type="EMBL" id="EST42362.1"/>
    </source>
</evidence>
<dbReference type="EMBL" id="KI546163">
    <property type="protein sequence ID" value="EST42362.1"/>
    <property type="molecule type" value="Genomic_DNA"/>
</dbReference>
<name>V6LD24_9EUKA</name>
<reference evidence="2" key="2">
    <citation type="submission" date="2020-12" db="EMBL/GenBank/DDBJ databases">
        <title>New Spironucleus salmonicida genome in near-complete chromosomes.</title>
        <authorList>
            <person name="Xu F."/>
            <person name="Kurt Z."/>
            <person name="Jimenez-Gonzalez A."/>
            <person name="Astvaldsson A."/>
            <person name="Andersson J.O."/>
            <person name="Svard S.G."/>
        </authorList>
    </citation>
    <scope>NUCLEOTIDE SEQUENCE</scope>
    <source>
        <strain evidence="2">ATCC 50377</strain>
    </source>
</reference>
<accession>V6LD24</accession>
<dbReference type="Proteomes" id="UP000018208">
    <property type="component" value="Unassembled WGS sequence"/>
</dbReference>
<dbReference type="AlphaFoldDB" id="V6LD24"/>
<proteinExistence type="predicted"/>
<dbReference type="VEuPathDB" id="GiardiaDB:SS50377_21691"/>
<gene>
    <name evidence="1" type="ORF">SS50377_18093</name>
    <name evidence="2" type="ORF">SS50377_21691</name>
</gene>
<reference evidence="1 2" key="1">
    <citation type="journal article" date="2014" name="PLoS Genet.">
        <title>The Genome of Spironucleus salmonicida Highlights a Fish Pathogen Adapted to Fluctuating Environments.</title>
        <authorList>
            <person name="Xu F."/>
            <person name="Jerlstrom-Hultqvist J."/>
            <person name="Einarsson E."/>
            <person name="Astvaldsson A."/>
            <person name="Svard S.G."/>
            <person name="Andersson J.O."/>
        </authorList>
    </citation>
    <scope>NUCLEOTIDE SEQUENCE</scope>
    <source>
        <strain evidence="2">ATCC 50377</strain>
    </source>
</reference>